<gene>
    <name evidence="1" type="ORF">GCM10011591_19910</name>
</gene>
<reference evidence="1" key="1">
    <citation type="journal article" date="2014" name="Int. J. Syst. Evol. Microbiol.">
        <title>Complete genome sequence of Corynebacterium casei LMG S-19264T (=DSM 44701T), isolated from a smear-ripened cheese.</title>
        <authorList>
            <consortium name="US DOE Joint Genome Institute (JGI-PGF)"/>
            <person name="Walter F."/>
            <person name="Albersmeier A."/>
            <person name="Kalinowski J."/>
            <person name="Ruckert C."/>
        </authorList>
    </citation>
    <scope>NUCLEOTIDE SEQUENCE</scope>
    <source>
        <strain evidence="1">CGMCC 4.7278</strain>
    </source>
</reference>
<dbReference type="AlphaFoldDB" id="A0A917V7C1"/>
<sequence length="338" mass="36900">MLVGICDFPSNYLFPPLGYGGIERWLWACAVGARRAGADVHLIGPAWRRELADTWTIRTPRLEAIAPNSLAARELRATKYDLLIAGHEYPSRQAWRDVADTLSTQIATFQHNPDFTHTDEAFDGRMSRLYCYSPEMVARYAAHNPIQTLSVQFGFHESEPAPRAGRDLVWVGRIDRDKAPHLAIMAAALLGRTIDIVGPIFDDDYVEHHAALFRADHVRMVGELGGAAKTDAFARAATYVYTCSRTYIEAGVATLGESMRTGTPIAALTWRTGTCADAALCPDTGSIALTDPDADDDQAARRLADAITSAASLKPTAVQAIGLTRFDPAQHFTTLANL</sequence>
<name>A0A917V7C1_9NOCA</name>
<dbReference type="Proteomes" id="UP000612956">
    <property type="component" value="Unassembled WGS sequence"/>
</dbReference>
<evidence type="ECO:0000313" key="2">
    <source>
        <dbReference type="Proteomes" id="UP000612956"/>
    </source>
</evidence>
<accession>A0A917V7C1</accession>
<dbReference type="RefSeq" id="WP_188828625.1">
    <property type="nucleotide sequence ID" value="NZ_BMMW01000002.1"/>
</dbReference>
<dbReference type="EMBL" id="BMMW01000002">
    <property type="protein sequence ID" value="GGK48533.1"/>
    <property type="molecule type" value="Genomic_DNA"/>
</dbReference>
<dbReference type="Gene3D" id="3.40.50.2000">
    <property type="entry name" value="Glycogen Phosphorylase B"/>
    <property type="match status" value="2"/>
</dbReference>
<organism evidence="1 2">
    <name type="scientific">Nocardia camponoti</name>
    <dbReference type="NCBI Taxonomy" id="1616106"/>
    <lineage>
        <taxon>Bacteria</taxon>
        <taxon>Bacillati</taxon>
        <taxon>Actinomycetota</taxon>
        <taxon>Actinomycetes</taxon>
        <taxon>Mycobacteriales</taxon>
        <taxon>Nocardiaceae</taxon>
        <taxon>Nocardia</taxon>
    </lineage>
</organism>
<protein>
    <recommendedName>
        <fullName evidence="3">Glycosyltransferase</fullName>
    </recommendedName>
</protein>
<dbReference type="SUPFAM" id="SSF53756">
    <property type="entry name" value="UDP-Glycosyltransferase/glycogen phosphorylase"/>
    <property type="match status" value="1"/>
</dbReference>
<reference evidence="1" key="2">
    <citation type="submission" date="2020-09" db="EMBL/GenBank/DDBJ databases">
        <authorList>
            <person name="Sun Q."/>
            <person name="Zhou Y."/>
        </authorList>
    </citation>
    <scope>NUCLEOTIDE SEQUENCE</scope>
    <source>
        <strain evidence="1">CGMCC 4.7278</strain>
    </source>
</reference>
<keyword evidence="2" id="KW-1185">Reference proteome</keyword>
<proteinExistence type="predicted"/>
<comment type="caution">
    <text evidence="1">The sequence shown here is derived from an EMBL/GenBank/DDBJ whole genome shotgun (WGS) entry which is preliminary data.</text>
</comment>
<evidence type="ECO:0000313" key="1">
    <source>
        <dbReference type="EMBL" id="GGK48533.1"/>
    </source>
</evidence>
<evidence type="ECO:0008006" key="3">
    <source>
        <dbReference type="Google" id="ProtNLM"/>
    </source>
</evidence>